<accession>A0AAD7FAV1</accession>
<feature type="coiled-coil region" evidence="1">
    <location>
        <begin position="53"/>
        <end position="80"/>
    </location>
</feature>
<protein>
    <recommendedName>
        <fullName evidence="4">F-box domain-containing protein</fullName>
    </recommendedName>
</protein>
<keyword evidence="1" id="KW-0175">Coiled coil</keyword>
<comment type="caution">
    <text evidence="2">The sequence shown here is derived from an EMBL/GenBank/DDBJ whole genome shotgun (WGS) entry which is preliminary data.</text>
</comment>
<organism evidence="2 3">
    <name type="scientific">Roridomyces roridus</name>
    <dbReference type="NCBI Taxonomy" id="1738132"/>
    <lineage>
        <taxon>Eukaryota</taxon>
        <taxon>Fungi</taxon>
        <taxon>Dikarya</taxon>
        <taxon>Basidiomycota</taxon>
        <taxon>Agaricomycotina</taxon>
        <taxon>Agaricomycetes</taxon>
        <taxon>Agaricomycetidae</taxon>
        <taxon>Agaricales</taxon>
        <taxon>Marasmiineae</taxon>
        <taxon>Mycenaceae</taxon>
        <taxon>Roridomyces</taxon>
    </lineage>
</organism>
<evidence type="ECO:0000313" key="2">
    <source>
        <dbReference type="EMBL" id="KAJ7607884.1"/>
    </source>
</evidence>
<name>A0AAD7FAV1_9AGAR</name>
<reference evidence="2" key="1">
    <citation type="submission" date="2023-03" db="EMBL/GenBank/DDBJ databases">
        <title>Massive genome expansion in bonnet fungi (Mycena s.s.) driven by repeated elements and novel gene families across ecological guilds.</title>
        <authorList>
            <consortium name="Lawrence Berkeley National Laboratory"/>
            <person name="Harder C.B."/>
            <person name="Miyauchi S."/>
            <person name="Viragh M."/>
            <person name="Kuo A."/>
            <person name="Thoen E."/>
            <person name="Andreopoulos B."/>
            <person name="Lu D."/>
            <person name="Skrede I."/>
            <person name="Drula E."/>
            <person name="Henrissat B."/>
            <person name="Morin E."/>
            <person name="Kohler A."/>
            <person name="Barry K."/>
            <person name="LaButti K."/>
            <person name="Morin E."/>
            <person name="Salamov A."/>
            <person name="Lipzen A."/>
            <person name="Mereny Z."/>
            <person name="Hegedus B."/>
            <person name="Baldrian P."/>
            <person name="Stursova M."/>
            <person name="Weitz H."/>
            <person name="Taylor A."/>
            <person name="Grigoriev I.V."/>
            <person name="Nagy L.G."/>
            <person name="Martin F."/>
            <person name="Kauserud H."/>
        </authorList>
    </citation>
    <scope>NUCLEOTIDE SEQUENCE</scope>
    <source>
        <strain evidence="2">9284</strain>
    </source>
</reference>
<evidence type="ECO:0000256" key="1">
    <source>
        <dbReference type="SAM" id="Coils"/>
    </source>
</evidence>
<dbReference type="EMBL" id="JARKIF010000047">
    <property type="protein sequence ID" value="KAJ7607884.1"/>
    <property type="molecule type" value="Genomic_DNA"/>
</dbReference>
<dbReference type="AlphaFoldDB" id="A0AAD7FAV1"/>
<proteinExistence type="predicted"/>
<gene>
    <name evidence="2" type="ORF">FB45DRAFT_1011119</name>
</gene>
<evidence type="ECO:0000313" key="3">
    <source>
        <dbReference type="Proteomes" id="UP001221142"/>
    </source>
</evidence>
<dbReference type="Proteomes" id="UP001221142">
    <property type="component" value="Unassembled WGS sequence"/>
</dbReference>
<sequence>MDVDGHPSPDVVKNLNGVDPESKLHILLHSNQPPDCCQFPAIRDAISSIDGRLELLDGEISTLRHRLAQLEEDRDALSRSRNQHVGIFSPLRRMPPETLGEIFTWALPSLADLHKRKSFIKQSPWVLTHVCSQWRAIAISMPSLWSVVCVDCNYSLAAAEAQISRAQRLKIHFYGSEEREARPQVRLLRFLIQHSARWEELYIQLTEGLLPLLPSIRNVPSLRRVAFEWDKDEGGDSDDEDDDNAARSVVVDYLRTACHLSDLMVCRQLSVHFLPPINQLTRYHAHAPWDTHRGILSANLALVEAHINVYPYPVWPATGQVIQLSQLRRLYVSHAEVLQYLQVAILEQFTLYLRWHEMYLIPALDRFVADTSSTVRRLCLRGLPHEALASKLMNRCTSLIELAIIIVGGDRYGFDEDSGHATVANDLVELITYLPSQITGLHLTFEDKSPFDYGLWADVLESRWRMGQGSLRVATLCFNGRRPKPEPGTLEKLGSLRESGLDYKLVKSADWWDHVAPWMCCPLWY</sequence>
<keyword evidence="3" id="KW-1185">Reference proteome</keyword>
<evidence type="ECO:0008006" key="4">
    <source>
        <dbReference type="Google" id="ProtNLM"/>
    </source>
</evidence>